<dbReference type="InterPro" id="IPR013977">
    <property type="entry name" value="GcvT_C"/>
</dbReference>
<evidence type="ECO:0000256" key="4">
    <source>
        <dbReference type="ARBA" id="ARBA00022679"/>
    </source>
</evidence>
<dbReference type="GO" id="GO:0008483">
    <property type="term" value="F:transaminase activity"/>
    <property type="evidence" value="ECO:0007669"/>
    <property type="project" value="UniProtKB-KW"/>
</dbReference>
<feature type="domain" description="GCVT N-terminal" evidence="7">
    <location>
        <begin position="7"/>
        <end position="262"/>
    </location>
</feature>
<dbReference type="EMBL" id="CAEZVE010000048">
    <property type="protein sequence ID" value="CAB4618977.1"/>
    <property type="molecule type" value="Genomic_DNA"/>
</dbReference>
<evidence type="ECO:0000256" key="6">
    <source>
        <dbReference type="ARBA" id="ARBA00047665"/>
    </source>
</evidence>
<dbReference type="SUPFAM" id="SSF101790">
    <property type="entry name" value="Aminomethyltransferase beta-barrel domain"/>
    <property type="match status" value="1"/>
</dbReference>
<keyword evidence="3" id="KW-0032">Aminotransferase</keyword>
<evidence type="ECO:0000256" key="1">
    <source>
        <dbReference type="ARBA" id="ARBA00008609"/>
    </source>
</evidence>
<sequence>MKSIPLKSRHEALGASFTDFGGWEMPVRYSSDLAEHHAVRNAAGLFDISHMGEIFVEGKQASELLDFALVGAASEIAIGRAKYSLICNEDGGIIDDLIVYRLGQNAFLVVANASNREAVVAAIQKRSSGFDTTVKDESGAWVLLAIQGPNSVSILSTLTSDPLDDLKYYAISESEIAGVKCLLARTGYTGEDGFEIYIPVESAGHVFDELVSAGSLQGMLPTGLACRDTLRLEAGMPLYGHEMNLDVNPYQAGFGKVVRLDKPGDFVGKAALTKLSETPPTKMLVGIAGEGKRAARADYEVFVEGSNSPMGVVTSGALSPTLGFPVAMAYVGADFAQIDTPISVDIRGAATPFTVVKLPFYKRAKN</sequence>
<name>A0A6J6I321_9ZZZZ</name>
<dbReference type="AlphaFoldDB" id="A0A6J6I321"/>
<protein>
    <recommendedName>
        <fullName evidence="2">aminomethyltransferase</fullName>
        <ecNumber evidence="2">2.1.2.10</ecNumber>
    </recommendedName>
    <alternativeName>
        <fullName evidence="5">Glycine cleavage system T protein</fullName>
    </alternativeName>
</protein>
<dbReference type="Gene3D" id="4.10.1250.10">
    <property type="entry name" value="Aminomethyltransferase fragment"/>
    <property type="match status" value="1"/>
</dbReference>
<reference evidence="9" key="1">
    <citation type="submission" date="2020-05" db="EMBL/GenBank/DDBJ databases">
        <authorList>
            <person name="Chiriac C."/>
            <person name="Salcher M."/>
            <person name="Ghai R."/>
            <person name="Kavagutti S V."/>
        </authorList>
    </citation>
    <scope>NUCLEOTIDE SEQUENCE</scope>
</reference>
<dbReference type="HAMAP" id="MF_00259">
    <property type="entry name" value="GcvT"/>
    <property type="match status" value="1"/>
</dbReference>
<comment type="catalytic activity">
    <reaction evidence="6">
        <text>N(6)-[(R)-S(8)-aminomethyldihydrolipoyl]-L-lysyl-[protein] + (6S)-5,6,7,8-tetrahydrofolate = N(6)-[(R)-dihydrolipoyl]-L-lysyl-[protein] + (6R)-5,10-methylene-5,6,7,8-tetrahydrofolate + NH4(+)</text>
        <dbReference type="Rhea" id="RHEA:16945"/>
        <dbReference type="Rhea" id="RHEA-COMP:10475"/>
        <dbReference type="Rhea" id="RHEA-COMP:10492"/>
        <dbReference type="ChEBI" id="CHEBI:15636"/>
        <dbReference type="ChEBI" id="CHEBI:28938"/>
        <dbReference type="ChEBI" id="CHEBI:57453"/>
        <dbReference type="ChEBI" id="CHEBI:83100"/>
        <dbReference type="ChEBI" id="CHEBI:83143"/>
        <dbReference type="EC" id="2.1.2.10"/>
    </reaction>
</comment>
<dbReference type="InterPro" id="IPR006222">
    <property type="entry name" value="GCVT_N"/>
</dbReference>
<dbReference type="NCBIfam" id="TIGR00528">
    <property type="entry name" value="gcvT"/>
    <property type="match status" value="1"/>
</dbReference>
<dbReference type="InterPro" id="IPR022903">
    <property type="entry name" value="GcvT_bac"/>
</dbReference>
<dbReference type="InterPro" id="IPR006223">
    <property type="entry name" value="GcvT"/>
</dbReference>
<dbReference type="FunFam" id="4.10.1250.10:FF:000001">
    <property type="entry name" value="Aminomethyltransferase"/>
    <property type="match status" value="1"/>
</dbReference>
<evidence type="ECO:0000256" key="3">
    <source>
        <dbReference type="ARBA" id="ARBA00022576"/>
    </source>
</evidence>
<dbReference type="Pfam" id="PF08669">
    <property type="entry name" value="GCV_T_C"/>
    <property type="match status" value="1"/>
</dbReference>
<dbReference type="NCBIfam" id="NF001567">
    <property type="entry name" value="PRK00389.1"/>
    <property type="match status" value="1"/>
</dbReference>
<dbReference type="PANTHER" id="PTHR43757:SF2">
    <property type="entry name" value="AMINOMETHYLTRANSFERASE, MITOCHONDRIAL"/>
    <property type="match status" value="1"/>
</dbReference>
<evidence type="ECO:0000256" key="5">
    <source>
        <dbReference type="ARBA" id="ARBA00031395"/>
    </source>
</evidence>
<comment type="similarity">
    <text evidence="1">Belongs to the GcvT family.</text>
</comment>
<dbReference type="SUPFAM" id="SSF103025">
    <property type="entry name" value="Folate-binding domain"/>
    <property type="match status" value="1"/>
</dbReference>
<dbReference type="Gene3D" id="3.30.70.1400">
    <property type="entry name" value="Aminomethyltransferase beta-barrel domains"/>
    <property type="match status" value="1"/>
</dbReference>
<dbReference type="GO" id="GO:0004047">
    <property type="term" value="F:aminomethyltransferase activity"/>
    <property type="evidence" value="ECO:0007669"/>
    <property type="project" value="UniProtKB-EC"/>
</dbReference>
<evidence type="ECO:0000256" key="2">
    <source>
        <dbReference type="ARBA" id="ARBA00012616"/>
    </source>
</evidence>
<dbReference type="InterPro" id="IPR028896">
    <property type="entry name" value="GcvT/YgfZ/DmdA"/>
</dbReference>
<dbReference type="GO" id="GO:0005960">
    <property type="term" value="C:glycine cleavage complex"/>
    <property type="evidence" value="ECO:0007669"/>
    <property type="project" value="InterPro"/>
</dbReference>
<dbReference type="GO" id="GO:0005829">
    <property type="term" value="C:cytosol"/>
    <property type="evidence" value="ECO:0007669"/>
    <property type="project" value="TreeGrafter"/>
</dbReference>
<keyword evidence="4" id="KW-0808">Transferase</keyword>
<feature type="domain" description="Aminomethyltransferase C-terminal" evidence="8">
    <location>
        <begin position="282"/>
        <end position="362"/>
    </location>
</feature>
<dbReference type="Gene3D" id="3.30.1360.120">
    <property type="entry name" value="Probable tRNA modification gtpase trme, domain 1"/>
    <property type="match status" value="1"/>
</dbReference>
<dbReference type="PIRSF" id="PIRSF006487">
    <property type="entry name" value="GcvT"/>
    <property type="match status" value="1"/>
</dbReference>
<evidence type="ECO:0000259" key="7">
    <source>
        <dbReference type="Pfam" id="PF01571"/>
    </source>
</evidence>
<dbReference type="Pfam" id="PF01571">
    <property type="entry name" value="GCV_T"/>
    <property type="match status" value="1"/>
</dbReference>
<gene>
    <name evidence="9" type="ORF">UFOPK1931_00377</name>
</gene>
<dbReference type="PANTHER" id="PTHR43757">
    <property type="entry name" value="AMINOMETHYLTRANSFERASE"/>
    <property type="match status" value="1"/>
</dbReference>
<dbReference type="InterPro" id="IPR029043">
    <property type="entry name" value="GcvT/YgfZ_C"/>
</dbReference>
<dbReference type="Gene3D" id="2.40.30.110">
    <property type="entry name" value="Aminomethyltransferase beta-barrel domains"/>
    <property type="match status" value="1"/>
</dbReference>
<dbReference type="GO" id="GO:0006546">
    <property type="term" value="P:glycine catabolic process"/>
    <property type="evidence" value="ECO:0007669"/>
    <property type="project" value="InterPro"/>
</dbReference>
<dbReference type="EC" id="2.1.2.10" evidence="2"/>
<organism evidence="9">
    <name type="scientific">freshwater metagenome</name>
    <dbReference type="NCBI Taxonomy" id="449393"/>
    <lineage>
        <taxon>unclassified sequences</taxon>
        <taxon>metagenomes</taxon>
        <taxon>ecological metagenomes</taxon>
    </lineage>
</organism>
<evidence type="ECO:0000259" key="8">
    <source>
        <dbReference type="Pfam" id="PF08669"/>
    </source>
</evidence>
<dbReference type="InterPro" id="IPR027266">
    <property type="entry name" value="TrmE/GcvT-like"/>
</dbReference>
<evidence type="ECO:0000313" key="9">
    <source>
        <dbReference type="EMBL" id="CAB4618977.1"/>
    </source>
</evidence>
<dbReference type="FunFam" id="3.30.70.1400:FF:000001">
    <property type="entry name" value="Aminomethyltransferase"/>
    <property type="match status" value="1"/>
</dbReference>
<accession>A0A6J6I321</accession>
<proteinExistence type="inferred from homology"/>